<evidence type="ECO:0000259" key="2">
    <source>
        <dbReference type="Pfam" id="PF04536"/>
    </source>
</evidence>
<dbReference type="Proteomes" id="UP000233425">
    <property type="component" value="Unassembled WGS sequence"/>
</dbReference>
<organism evidence="3 4">
    <name type="scientific">Ruminococcus bromii</name>
    <dbReference type="NCBI Taxonomy" id="40518"/>
    <lineage>
        <taxon>Bacteria</taxon>
        <taxon>Bacillati</taxon>
        <taxon>Bacillota</taxon>
        <taxon>Clostridia</taxon>
        <taxon>Eubacteriales</taxon>
        <taxon>Oscillospiraceae</taxon>
        <taxon>Ruminococcus</taxon>
    </lineage>
</organism>
<evidence type="ECO:0000313" key="4">
    <source>
        <dbReference type="Proteomes" id="UP000233425"/>
    </source>
</evidence>
<dbReference type="InterPro" id="IPR007621">
    <property type="entry name" value="TPM_dom"/>
</dbReference>
<evidence type="ECO:0000256" key="1">
    <source>
        <dbReference type="SAM" id="Phobius"/>
    </source>
</evidence>
<gene>
    <name evidence="3" type="ORF">RBATCC27255_01080</name>
</gene>
<name>A0A2N0USY2_9FIRM</name>
<keyword evidence="1" id="KW-1133">Transmembrane helix</keyword>
<proteinExistence type="predicted"/>
<protein>
    <recommendedName>
        <fullName evidence="2">TPM domain-containing protein</fullName>
    </recommendedName>
</protein>
<dbReference type="RefSeq" id="WP_101029091.1">
    <property type="nucleotide sequence ID" value="NZ_CABMMZ010000049.1"/>
</dbReference>
<dbReference type="AlphaFoldDB" id="A0A2N0USY2"/>
<accession>A0A2N0USY2</accession>
<dbReference type="Pfam" id="PF04536">
    <property type="entry name" value="TPM_phosphatase"/>
    <property type="match status" value="1"/>
</dbReference>
<keyword evidence="1" id="KW-0472">Membrane</keyword>
<evidence type="ECO:0000313" key="3">
    <source>
        <dbReference type="EMBL" id="PKD30120.1"/>
    </source>
</evidence>
<reference evidence="3" key="1">
    <citation type="journal article" date="2018" name="Environ. Microbiol.">
        <title>Sporulation capability and amylosome conservation among diverse human colonic and rumen isolates of the keystone starch-degrader Ruminococcus bromii.</title>
        <authorList>
            <person name="Mukhopadhya I."/>
            <person name="Morais S."/>
            <person name="Laverde-Gomez J."/>
            <person name="Sheridan P.O."/>
            <person name="Walker A.W."/>
            <person name="Kelly W."/>
            <person name="Klieve A.V."/>
            <person name="Ouwerkerk D."/>
            <person name="Duncan S.H."/>
            <person name="Louis P."/>
            <person name="Koropatkin N."/>
            <person name="Cockburn D."/>
            <person name="Kibler R."/>
            <person name="Cooper P.J."/>
            <person name="Sandoval C."/>
            <person name="Crost E."/>
            <person name="Juge N."/>
            <person name="Bayer E.A."/>
            <person name="Flint H.J."/>
        </authorList>
    </citation>
    <scope>NUCLEOTIDE SEQUENCE [LARGE SCALE GENOMIC DNA]</scope>
    <source>
        <strain evidence="3">ATCC 27255</strain>
    </source>
</reference>
<feature type="transmembrane region" description="Helical" evidence="1">
    <location>
        <begin position="386"/>
        <end position="408"/>
    </location>
</feature>
<dbReference type="Gene3D" id="3.10.310.50">
    <property type="match status" value="1"/>
</dbReference>
<feature type="domain" description="TPM" evidence="2">
    <location>
        <begin position="36"/>
        <end position="154"/>
    </location>
</feature>
<dbReference type="EMBL" id="NNSR01000049">
    <property type="protein sequence ID" value="PKD30120.1"/>
    <property type="molecule type" value="Genomic_DNA"/>
</dbReference>
<sequence length="413" mass="47296">MRKNKIEIKIISIVLLMLTILLTVSFNVSALVLFNVRDNADIFSIQEESNLTDKLRNFSYKSNWVAVIYTNNEGKNEDNIKDFANNFYAENYGKDRAGFVFTVDMKGKCFDFRTKGSAMYYFDDNSIDKLLDEVEKLMKNGEYYEASDYLIDYVDDCYKQGMPENVTYNNVDLEEDTMPTRDYTIKPDKGQFTNPVKYIGKSLDDITQIFGDDYAEIDEQDSGLTKFICYPRTGNPLQFGIDYNTNAVSCIYVYSSDEMTVTLFDDITNNSTLSNIENSNSLYSYTKRVYFNALDNRTEQEITYKTNDGIEYVFTWTDSDFDNDPCYRILIHQGEVPNTKVTQITTTTPKTEPVTTEPSTSVSIIETTTSEGDKPNTDNGFLQTGVIQTASVVILVIVAVVFAVFFWYKKKIN</sequence>
<keyword evidence="1" id="KW-0812">Transmembrane</keyword>
<comment type="caution">
    <text evidence="3">The sequence shown here is derived from an EMBL/GenBank/DDBJ whole genome shotgun (WGS) entry which is preliminary data.</text>
</comment>
<keyword evidence="4" id="KW-1185">Reference proteome</keyword>